<dbReference type="InterPro" id="IPR002547">
    <property type="entry name" value="tRNA-bd_dom"/>
</dbReference>
<evidence type="ECO:0000259" key="17">
    <source>
        <dbReference type="PROSITE" id="PS50886"/>
    </source>
</evidence>
<evidence type="ECO:0000256" key="12">
    <source>
        <dbReference type="ARBA" id="ARBA00022917"/>
    </source>
</evidence>
<dbReference type="NCBIfam" id="TIGR00472">
    <property type="entry name" value="pheT_bact"/>
    <property type="match status" value="1"/>
</dbReference>
<dbReference type="InterPro" id="IPR009061">
    <property type="entry name" value="DNA-bd_dom_put_sf"/>
</dbReference>
<dbReference type="GO" id="GO:0005524">
    <property type="term" value="F:ATP binding"/>
    <property type="evidence" value="ECO:0007669"/>
    <property type="project" value="UniProtKB-UniRule"/>
</dbReference>
<dbReference type="SUPFAM" id="SSF50249">
    <property type="entry name" value="Nucleic acid-binding proteins"/>
    <property type="match status" value="1"/>
</dbReference>
<comment type="subcellular location">
    <subcellularLocation>
        <location evidence="1 15">Cytoplasm</location>
    </subcellularLocation>
</comment>
<evidence type="ECO:0000256" key="1">
    <source>
        <dbReference type="ARBA" id="ARBA00004496"/>
    </source>
</evidence>
<dbReference type="SMART" id="SM00896">
    <property type="entry name" value="FDX-ACB"/>
    <property type="match status" value="1"/>
</dbReference>
<dbReference type="EMBL" id="CP035945">
    <property type="protein sequence ID" value="QBE98069.1"/>
    <property type="molecule type" value="Genomic_DNA"/>
</dbReference>
<dbReference type="Gene3D" id="3.30.56.10">
    <property type="match status" value="2"/>
</dbReference>
<dbReference type="InterPro" id="IPR036690">
    <property type="entry name" value="Fdx_antiC-bd_sf"/>
</dbReference>
<evidence type="ECO:0000256" key="3">
    <source>
        <dbReference type="ARBA" id="ARBA00011209"/>
    </source>
</evidence>
<dbReference type="FunFam" id="3.30.70.380:FF:000001">
    <property type="entry name" value="Phenylalanine--tRNA ligase beta subunit"/>
    <property type="match status" value="1"/>
</dbReference>
<dbReference type="InterPro" id="IPR045060">
    <property type="entry name" value="Phe-tRNA-ligase_IIc_bsu"/>
</dbReference>
<dbReference type="GO" id="GO:0016740">
    <property type="term" value="F:transferase activity"/>
    <property type="evidence" value="ECO:0007669"/>
    <property type="project" value="UniProtKB-ARBA"/>
</dbReference>
<dbReference type="InterPro" id="IPR005146">
    <property type="entry name" value="B3/B4_tRNA-bd"/>
</dbReference>
<evidence type="ECO:0000256" key="9">
    <source>
        <dbReference type="ARBA" id="ARBA00022840"/>
    </source>
</evidence>
<name>A0A4P6M0K3_9FIRM</name>
<evidence type="ECO:0000256" key="16">
    <source>
        <dbReference type="PROSITE-ProRule" id="PRU00209"/>
    </source>
</evidence>
<keyword evidence="6 15" id="KW-0436">Ligase</keyword>
<dbReference type="Pfam" id="PF17759">
    <property type="entry name" value="tRNA_synthFbeta"/>
    <property type="match status" value="1"/>
</dbReference>
<reference evidence="20 21" key="1">
    <citation type="submission" date="2019-01" db="EMBL/GenBank/DDBJ databases">
        <title>PMF-metabolizing Aryl O-demethylase.</title>
        <authorList>
            <person name="Kim M."/>
        </authorList>
    </citation>
    <scope>NUCLEOTIDE SEQUENCE [LARGE SCALE GENOMIC DNA]</scope>
    <source>
        <strain evidence="20 21">PMF1</strain>
    </source>
</reference>
<dbReference type="Pfam" id="PF03147">
    <property type="entry name" value="FDX-ACB"/>
    <property type="match status" value="1"/>
</dbReference>
<evidence type="ECO:0000256" key="10">
    <source>
        <dbReference type="ARBA" id="ARBA00022842"/>
    </source>
</evidence>
<dbReference type="InterPro" id="IPR033714">
    <property type="entry name" value="tRNA_bind_bactPheRS"/>
</dbReference>
<evidence type="ECO:0000256" key="14">
    <source>
        <dbReference type="ARBA" id="ARBA00049255"/>
    </source>
</evidence>
<proteinExistence type="inferred from homology"/>
<dbReference type="InterPro" id="IPR005147">
    <property type="entry name" value="tRNA_synthase_B5-dom"/>
</dbReference>
<dbReference type="InterPro" id="IPR041616">
    <property type="entry name" value="PheRS_beta_core"/>
</dbReference>
<dbReference type="Pfam" id="PF03483">
    <property type="entry name" value="B3_4"/>
    <property type="match status" value="1"/>
</dbReference>
<keyword evidence="12 15" id="KW-0648">Protein biosynthesis</keyword>
<feature type="binding site" evidence="15">
    <location>
        <position position="468"/>
    </location>
    <ligand>
        <name>Mg(2+)</name>
        <dbReference type="ChEBI" id="CHEBI:18420"/>
        <note>shared with alpha subunit</note>
    </ligand>
</feature>
<dbReference type="InterPro" id="IPR020825">
    <property type="entry name" value="Phe-tRNA_synthase-like_B3/B4"/>
</dbReference>
<evidence type="ECO:0000256" key="8">
    <source>
        <dbReference type="ARBA" id="ARBA00022741"/>
    </source>
</evidence>
<evidence type="ECO:0000256" key="6">
    <source>
        <dbReference type="ARBA" id="ARBA00022598"/>
    </source>
</evidence>
<evidence type="ECO:0000259" key="18">
    <source>
        <dbReference type="PROSITE" id="PS51447"/>
    </source>
</evidence>
<dbReference type="InterPro" id="IPR012340">
    <property type="entry name" value="NA-bd_OB-fold"/>
</dbReference>
<dbReference type="PROSITE" id="PS50886">
    <property type="entry name" value="TRBD"/>
    <property type="match status" value="1"/>
</dbReference>
<dbReference type="GO" id="GO:0000287">
    <property type="term" value="F:magnesium ion binding"/>
    <property type="evidence" value="ECO:0007669"/>
    <property type="project" value="UniProtKB-UniRule"/>
</dbReference>
<dbReference type="HAMAP" id="MF_00283">
    <property type="entry name" value="Phe_tRNA_synth_beta1"/>
    <property type="match status" value="1"/>
</dbReference>
<dbReference type="GO" id="GO:0004826">
    <property type="term" value="F:phenylalanine-tRNA ligase activity"/>
    <property type="evidence" value="ECO:0007669"/>
    <property type="project" value="UniProtKB-UniRule"/>
</dbReference>
<keyword evidence="7 15" id="KW-0479">Metal-binding</keyword>
<keyword evidence="8 15" id="KW-0547">Nucleotide-binding</keyword>
<dbReference type="EC" id="6.1.1.20" evidence="15"/>
<dbReference type="SUPFAM" id="SSF46955">
    <property type="entry name" value="Putative DNA-binding domain"/>
    <property type="match status" value="1"/>
</dbReference>
<dbReference type="Gene3D" id="3.30.70.380">
    <property type="entry name" value="Ferrodoxin-fold anticodon-binding domain"/>
    <property type="match status" value="1"/>
</dbReference>
<dbReference type="PROSITE" id="PS51447">
    <property type="entry name" value="FDX_ACB"/>
    <property type="match status" value="1"/>
</dbReference>
<dbReference type="Pfam" id="PF01588">
    <property type="entry name" value="tRNA_bind"/>
    <property type="match status" value="1"/>
</dbReference>
<organism evidence="20 21">
    <name type="scientific">Blautia producta</name>
    <dbReference type="NCBI Taxonomy" id="33035"/>
    <lineage>
        <taxon>Bacteria</taxon>
        <taxon>Bacillati</taxon>
        <taxon>Bacillota</taxon>
        <taxon>Clostridia</taxon>
        <taxon>Lachnospirales</taxon>
        <taxon>Lachnospiraceae</taxon>
        <taxon>Blautia</taxon>
    </lineage>
</organism>
<evidence type="ECO:0000256" key="7">
    <source>
        <dbReference type="ARBA" id="ARBA00022723"/>
    </source>
</evidence>
<keyword evidence="13 15" id="KW-0030">Aminoacyl-tRNA synthetase</keyword>
<evidence type="ECO:0000256" key="5">
    <source>
        <dbReference type="ARBA" id="ARBA00022555"/>
    </source>
</evidence>
<dbReference type="Gene3D" id="2.40.50.140">
    <property type="entry name" value="Nucleic acid-binding proteins"/>
    <property type="match status" value="1"/>
</dbReference>
<dbReference type="InterPro" id="IPR004532">
    <property type="entry name" value="Phe-tRNA-ligase_IIc_bsu_bact"/>
</dbReference>
<dbReference type="GO" id="GO:0009328">
    <property type="term" value="C:phenylalanine-tRNA ligase complex"/>
    <property type="evidence" value="ECO:0007669"/>
    <property type="project" value="TreeGrafter"/>
</dbReference>
<evidence type="ECO:0000256" key="13">
    <source>
        <dbReference type="ARBA" id="ARBA00023146"/>
    </source>
</evidence>
<protein>
    <recommendedName>
        <fullName evidence="15">Phenylalanine--tRNA ligase beta subunit</fullName>
        <ecNumber evidence="15">6.1.1.20</ecNumber>
    </recommendedName>
    <alternativeName>
        <fullName evidence="15">Phenylalanyl-tRNA synthetase beta subunit</fullName>
        <shortName evidence="15">PheRS</shortName>
    </alternativeName>
</protein>
<dbReference type="Pfam" id="PF03484">
    <property type="entry name" value="B5"/>
    <property type="match status" value="1"/>
</dbReference>
<dbReference type="GO" id="GO:0000049">
    <property type="term" value="F:tRNA binding"/>
    <property type="evidence" value="ECO:0007669"/>
    <property type="project" value="UniProtKB-UniRule"/>
</dbReference>
<dbReference type="SMART" id="SM00874">
    <property type="entry name" value="B5"/>
    <property type="match status" value="1"/>
</dbReference>
<evidence type="ECO:0000256" key="2">
    <source>
        <dbReference type="ARBA" id="ARBA00008653"/>
    </source>
</evidence>
<feature type="binding site" evidence="15">
    <location>
        <position position="477"/>
    </location>
    <ligand>
        <name>Mg(2+)</name>
        <dbReference type="ChEBI" id="CHEBI:18420"/>
        <note>shared with alpha subunit</note>
    </ligand>
</feature>
<keyword evidence="9 15" id="KW-0067">ATP-binding</keyword>
<dbReference type="KEGG" id="bpro:PMF13cell1_03633"/>
<keyword evidence="10 15" id="KW-0460">Magnesium</keyword>
<dbReference type="PANTHER" id="PTHR10947">
    <property type="entry name" value="PHENYLALANYL-TRNA SYNTHETASE BETA CHAIN AND LEUCINE-RICH REPEAT-CONTAINING PROTEIN 47"/>
    <property type="match status" value="1"/>
</dbReference>
<dbReference type="FunFam" id="2.40.50.140:FF:000045">
    <property type="entry name" value="Phenylalanine--tRNA ligase beta subunit"/>
    <property type="match status" value="1"/>
</dbReference>
<dbReference type="Gene3D" id="3.30.930.10">
    <property type="entry name" value="Bira Bifunctional Protein, Domain 2"/>
    <property type="match status" value="1"/>
</dbReference>
<comment type="similarity">
    <text evidence="2 15">Belongs to the phenylalanyl-tRNA synthetase beta subunit family. Type 1 subfamily.</text>
</comment>
<accession>A0A4P6M0K3</accession>
<dbReference type="InterPro" id="IPR005121">
    <property type="entry name" value="Fdx_antiC-bd"/>
</dbReference>
<evidence type="ECO:0000313" key="21">
    <source>
        <dbReference type="Proteomes" id="UP000289794"/>
    </source>
</evidence>
<comment type="catalytic activity">
    <reaction evidence="14 15">
        <text>tRNA(Phe) + L-phenylalanine + ATP = L-phenylalanyl-tRNA(Phe) + AMP + diphosphate + H(+)</text>
        <dbReference type="Rhea" id="RHEA:19413"/>
        <dbReference type="Rhea" id="RHEA-COMP:9668"/>
        <dbReference type="Rhea" id="RHEA-COMP:9699"/>
        <dbReference type="ChEBI" id="CHEBI:15378"/>
        <dbReference type="ChEBI" id="CHEBI:30616"/>
        <dbReference type="ChEBI" id="CHEBI:33019"/>
        <dbReference type="ChEBI" id="CHEBI:58095"/>
        <dbReference type="ChEBI" id="CHEBI:78442"/>
        <dbReference type="ChEBI" id="CHEBI:78531"/>
        <dbReference type="ChEBI" id="CHEBI:456215"/>
        <dbReference type="EC" id="6.1.1.20"/>
    </reaction>
</comment>
<dbReference type="GO" id="GO:0006432">
    <property type="term" value="P:phenylalanyl-tRNA aminoacylation"/>
    <property type="evidence" value="ECO:0007669"/>
    <property type="project" value="UniProtKB-UniRule"/>
</dbReference>
<dbReference type="InterPro" id="IPR045864">
    <property type="entry name" value="aa-tRNA-synth_II/BPL/LPL"/>
</dbReference>
<dbReference type="SMART" id="SM00873">
    <property type="entry name" value="B3_4"/>
    <property type="match status" value="1"/>
</dbReference>
<comment type="subunit">
    <text evidence="3 15">Tetramer of two alpha and two beta subunits.</text>
</comment>
<feature type="binding site" evidence="15">
    <location>
        <position position="478"/>
    </location>
    <ligand>
        <name>Mg(2+)</name>
        <dbReference type="ChEBI" id="CHEBI:18420"/>
        <note>shared with alpha subunit</note>
    </ligand>
</feature>
<feature type="domain" description="B5" evidence="19">
    <location>
        <begin position="417"/>
        <end position="490"/>
    </location>
</feature>
<gene>
    <name evidence="15 20" type="primary">pheT</name>
    <name evidence="20" type="ORF">PMF13cell1_03633</name>
</gene>
<dbReference type="Gene3D" id="3.50.40.10">
    <property type="entry name" value="Phenylalanyl-trna Synthetase, Chain B, domain 3"/>
    <property type="match status" value="1"/>
</dbReference>
<evidence type="ECO:0000256" key="11">
    <source>
        <dbReference type="ARBA" id="ARBA00022884"/>
    </source>
</evidence>
<dbReference type="SUPFAM" id="SSF55681">
    <property type="entry name" value="Class II aaRS and biotin synthetases"/>
    <property type="match status" value="1"/>
</dbReference>
<dbReference type="SUPFAM" id="SSF56037">
    <property type="entry name" value="PheT/TilS domain"/>
    <property type="match status" value="1"/>
</dbReference>
<dbReference type="PANTHER" id="PTHR10947:SF0">
    <property type="entry name" value="PHENYLALANINE--TRNA LIGASE BETA SUBUNIT"/>
    <property type="match status" value="1"/>
</dbReference>
<evidence type="ECO:0000256" key="4">
    <source>
        <dbReference type="ARBA" id="ARBA00022490"/>
    </source>
</evidence>
<dbReference type="CDD" id="cd02796">
    <property type="entry name" value="tRNA_bind_bactPheRS"/>
    <property type="match status" value="1"/>
</dbReference>
<dbReference type="CDD" id="cd00769">
    <property type="entry name" value="PheRS_beta_core"/>
    <property type="match status" value="1"/>
</dbReference>
<feature type="binding site" evidence="15">
    <location>
        <position position="474"/>
    </location>
    <ligand>
        <name>Mg(2+)</name>
        <dbReference type="ChEBI" id="CHEBI:18420"/>
        <note>shared with alpha subunit</note>
    </ligand>
</feature>
<keyword evidence="5 16" id="KW-0820">tRNA-binding</keyword>
<evidence type="ECO:0000313" key="20">
    <source>
        <dbReference type="EMBL" id="QBE98069.1"/>
    </source>
</evidence>
<sequence length="805" mass="89259">MNTSLSWIKMYVPDLDVTAQEYTDAMTLSGTKVEGFEELDADLEKIVIGQIEKIERHPDADKLIICQVNVGTETVQIVTGAPNVKEGDKIPVVLDGGRVAGGHDGKKTPGGVSIKKGKLRGIESCGMMCSIEELGSTREFYPEAPEYGIYIFPEDAVVGESAIHALGLDDVVFEYEITSNRVDCYSVIGIAREAAATFNKKFIPPTVEVKGNQEDAHDYVKVTVEDTDLCPRYCARVVKNVKIGPSPKWMQRCLAANGIRPINNLVDITNYVMEEYGQPMHAYDMDTIEGQEIIVRRATKGEKFVTLDGQERDLDDSVLMICDGKKPVGLAGIMGGENSMITDTVSTVLFEAACFDGVNIRLSSKKVGLRTDASGKFEKGLDPNNAQAAIDRACQLIEEFGCGEVVGGMVDVYSKVKEPVRVAFEPEKINDLLGTELSKEEMLSYLAKVELTYDEKTNEIVAPTFRADIFRTADIAEEVARFYGYDNIPTTLPKGEATTGKLPFKLRIEQAARDMAECNGFSQGYCYSFESPKVFDKLLIPAEDELRKVITISNPLGEDFSIMRTTPLNGMLQSLGTNYKRRNKDVRLYELGNVYLPKELPLKDLPEERMMFTLGMYGAGDFFVMKGVVEEFLDKIGMHEKEEYDPKSGKPFLHPGRQADIIYKGTLIGYLGEVHPAVADTYGIGERAYVAVLEIPAILEFATFDRKYEGIAKFPAVSRDISMVVPKDVLAGEIERVLVQRGGKILESYNLFDIYEGSQIKDGFKSLAYSITFRAKDKTLEENEITAAMKKILNGLESLGIELRK</sequence>
<keyword evidence="11 16" id="KW-0694">RNA-binding</keyword>
<feature type="domain" description="FDX-ACB" evidence="18">
    <location>
        <begin position="712"/>
        <end position="804"/>
    </location>
</feature>
<feature type="domain" description="TRNA-binding" evidence="17">
    <location>
        <begin position="40"/>
        <end position="163"/>
    </location>
</feature>
<dbReference type="GO" id="GO:0140096">
    <property type="term" value="F:catalytic activity, acting on a protein"/>
    <property type="evidence" value="ECO:0007669"/>
    <property type="project" value="UniProtKB-ARBA"/>
</dbReference>
<evidence type="ECO:0000256" key="15">
    <source>
        <dbReference type="HAMAP-Rule" id="MF_00283"/>
    </source>
</evidence>
<evidence type="ECO:0000259" key="19">
    <source>
        <dbReference type="PROSITE" id="PS51483"/>
    </source>
</evidence>
<dbReference type="FunFam" id="3.50.40.10:FF:000001">
    <property type="entry name" value="Phenylalanine--tRNA ligase beta subunit"/>
    <property type="match status" value="1"/>
</dbReference>
<comment type="cofactor">
    <cofactor evidence="15">
        <name>Mg(2+)</name>
        <dbReference type="ChEBI" id="CHEBI:18420"/>
    </cofactor>
    <text evidence="15">Binds 2 magnesium ions per tetramer.</text>
</comment>
<dbReference type="PROSITE" id="PS51483">
    <property type="entry name" value="B5"/>
    <property type="match status" value="1"/>
</dbReference>
<dbReference type="RefSeq" id="WP_130181621.1">
    <property type="nucleotide sequence ID" value="NZ_CP035945.1"/>
</dbReference>
<dbReference type="SUPFAM" id="SSF54991">
    <property type="entry name" value="Anticodon-binding domain of PheRS"/>
    <property type="match status" value="1"/>
</dbReference>
<keyword evidence="4 15" id="KW-0963">Cytoplasm</keyword>
<dbReference type="AlphaFoldDB" id="A0A4P6M0K3"/>
<dbReference type="Proteomes" id="UP000289794">
    <property type="component" value="Chromosome"/>
</dbReference>